<feature type="domain" description="Impact N-terminal" evidence="2">
    <location>
        <begin position="56"/>
        <end position="163"/>
    </location>
</feature>
<evidence type="ECO:0000313" key="5">
    <source>
        <dbReference type="Proteomes" id="UP000008547"/>
    </source>
</evidence>
<dbReference type="InterPro" id="IPR036956">
    <property type="entry name" value="Impact_N_sf"/>
</dbReference>
<reference evidence="4 5" key="1">
    <citation type="journal article" date="2008" name="PLoS ONE">
        <title>Genome biology of Actinobacillus pleuropneumoniae JL03, an isolate of serotype 3 prevalent in China.</title>
        <authorList>
            <person name="Xu Z."/>
            <person name="Zhou Y."/>
            <person name="Li L."/>
            <person name="Zhou R."/>
            <person name="Xiao S."/>
            <person name="Wan Y."/>
            <person name="Zhang S."/>
            <person name="Wang K."/>
            <person name="Li W."/>
            <person name="Li L."/>
            <person name="Jin H."/>
            <person name="Kang M."/>
            <person name="Dalai B."/>
            <person name="Li T."/>
            <person name="Liu L."/>
            <person name="Cheng Y."/>
            <person name="Zhang L."/>
            <person name="Xu T."/>
            <person name="Zheng H."/>
            <person name="Pu S."/>
            <person name="Wang B."/>
            <person name="Gu W."/>
            <person name="Zhang X.L."/>
            <person name="Zhu G.-F."/>
            <person name="Wang S."/>
            <person name="Zhao G.-P."/>
            <person name="Chen H."/>
        </authorList>
    </citation>
    <scope>NUCLEOTIDE SEQUENCE [LARGE SCALE GENOMIC DNA]</scope>
    <source>
        <strain evidence="4 5">JL03</strain>
    </source>
</reference>
<dbReference type="PANTHER" id="PTHR16301:SF20">
    <property type="entry name" value="IMPACT FAMILY MEMBER YIGZ"/>
    <property type="match status" value="1"/>
</dbReference>
<accession>B0BRR5</accession>
<organism evidence="4 5">
    <name type="scientific">Actinobacillus pleuropneumoniae serotype 3 (strain JL03)</name>
    <dbReference type="NCBI Taxonomy" id="434271"/>
    <lineage>
        <taxon>Bacteria</taxon>
        <taxon>Pseudomonadati</taxon>
        <taxon>Pseudomonadota</taxon>
        <taxon>Gammaproteobacteria</taxon>
        <taxon>Pasteurellales</taxon>
        <taxon>Pasteurellaceae</taxon>
        <taxon>Actinobacillus</taxon>
    </lineage>
</organism>
<dbReference type="PANTHER" id="PTHR16301">
    <property type="entry name" value="IMPACT-RELATED"/>
    <property type="match status" value="1"/>
</dbReference>
<dbReference type="InterPro" id="IPR020569">
    <property type="entry name" value="UPF0029_Impact_CS"/>
</dbReference>
<evidence type="ECO:0000313" key="4">
    <source>
        <dbReference type="EMBL" id="ABY70174.1"/>
    </source>
</evidence>
<dbReference type="Gene3D" id="3.30.230.30">
    <property type="entry name" value="Impact, N-terminal domain"/>
    <property type="match status" value="1"/>
</dbReference>
<proteinExistence type="inferred from homology"/>
<dbReference type="Pfam" id="PF01205">
    <property type="entry name" value="Impact_N"/>
    <property type="match status" value="1"/>
</dbReference>
<protein>
    <recommendedName>
        <fullName evidence="6">YigZ family protein</fullName>
    </recommendedName>
</protein>
<dbReference type="InterPro" id="IPR001498">
    <property type="entry name" value="Impact_N"/>
</dbReference>
<dbReference type="EMBL" id="CP000687">
    <property type="protein sequence ID" value="ABY70174.1"/>
    <property type="molecule type" value="Genomic_DNA"/>
</dbReference>
<feature type="domain" description="UPF0029" evidence="3">
    <location>
        <begin position="179"/>
        <end position="234"/>
    </location>
</feature>
<dbReference type="PROSITE" id="PS00910">
    <property type="entry name" value="UPF0029"/>
    <property type="match status" value="1"/>
</dbReference>
<dbReference type="SUPFAM" id="SSF54980">
    <property type="entry name" value="EF-G C-terminal domain-like"/>
    <property type="match status" value="1"/>
</dbReference>
<evidence type="ECO:0000256" key="1">
    <source>
        <dbReference type="ARBA" id="ARBA00007665"/>
    </source>
</evidence>
<comment type="similarity">
    <text evidence="1">Belongs to the IMPACT family.</text>
</comment>
<dbReference type="AlphaFoldDB" id="B0BRR5"/>
<dbReference type="GO" id="GO:0005737">
    <property type="term" value="C:cytoplasm"/>
    <property type="evidence" value="ECO:0007669"/>
    <property type="project" value="TreeGrafter"/>
</dbReference>
<dbReference type="SUPFAM" id="SSF54211">
    <property type="entry name" value="Ribosomal protein S5 domain 2-like"/>
    <property type="match status" value="1"/>
</dbReference>
<dbReference type="GO" id="GO:0032561">
    <property type="term" value="F:guanyl ribonucleotide binding"/>
    <property type="evidence" value="ECO:0007669"/>
    <property type="project" value="UniProtKB-ARBA"/>
</dbReference>
<dbReference type="Proteomes" id="UP000008547">
    <property type="component" value="Chromosome"/>
</dbReference>
<evidence type="ECO:0008006" key="6">
    <source>
        <dbReference type="Google" id="ProtNLM"/>
    </source>
</evidence>
<dbReference type="Pfam" id="PF09186">
    <property type="entry name" value="DUF1949"/>
    <property type="match status" value="1"/>
</dbReference>
<dbReference type="GO" id="GO:0017111">
    <property type="term" value="F:ribonucleoside triphosphate phosphatase activity"/>
    <property type="evidence" value="ECO:0007669"/>
    <property type="project" value="UniProtKB-ARBA"/>
</dbReference>
<name>B0BRR5_ACTPJ</name>
<evidence type="ECO:0000259" key="2">
    <source>
        <dbReference type="Pfam" id="PF01205"/>
    </source>
</evidence>
<dbReference type="NCBIfam" id="TIGR00257">
    <property type="entry name" value="IMPACT_YIGZ"/>
    <property type="match status" value="1"/>
</dbReference>
<dbReference type="Gene3D" id="3.30.70.240">
    <property type="match status" value="1"/>
</dbReference>
<dbReference type="InterPro" id="IPR035647">
    <property type="entry name" value="EFG_III/V"/>
</dbReference>
<dbReference type="InterPro" id="IPR015796">
    <property type="entry name" value="Impact_YigZ-like"/>
</dbReference>
<dbReference type="HOGENOM" id="CLU_083552_0_0_6"/>
<dbReference type="InterPro" id="IPR020568">
    <property type="entry name" value="Ribosomal_Su5_D2-typ_SF"/>
</dbReference>
<evidence type="ECO:0000259" key="3">
    <source>
        <dbReference type="Pfam" id="PF09186"/>
    </source>
</evidence>
<dbReference type="InterPro" id="IPR015269">
    <property type="entry name" value="UPF0029_Impact_C"/>
</dbReference>
<sequence>MKIYFFVQYMQLFSTFFINKRSILQIRVSSSIYAAFGEVMEYFIPQETVIFEEEIKKSRFITYLCHTDGMEQAKAFWAEIKALHPHARHWCWATVAGTPTDSQQYGFSDDGEPSGTAGKPMLNYLLGSGLGEITAVVVRYYGGILLGTGGLVKAYGGGVQQALLQVEKQRKVLRQNYRLVCEYDQFNTLQHLIAEHDIVLLEQQFSEKIHLTLAVNPNELERFNQQITQRFAGKLVLIDAENLANHS</sequence>
<dbReference type="GO" id="GO:0043168">
    <property type="term" value="F:anion binding"/>
    <property type="evidence" value="ECO:0007669"/>
    <property type="project" value="UniProtKB-ARBA"/>
</dbReference>
<dbReference type="KEGG" id="apj:APJL_1622"/>
<gene>
    <name evidence="4" type="ordered locus">APJL_1622</name>
</gene>
<dbReference type="GO" id="GO:0006446">
    <property type="term" value="P:regulation of translational initiation"/>
    <property type="evidence" value="ECO:0007669"/>
    <property type="project" value="TreeGrafter"/>
</dbReference>
<dbReference type="InterPro" id="IPR023582">
    <property type="entry name" value="Impact"/>
</dbReference>